<dbReference type="InterPro" id="IPR010031">
    <property type="entry name" value="FAD_lactone_oxidase-like"/>
</dbReference>
<dbReference type="Pfam" id="PF01565">
    <property type="entry name" value="FAD_binding_4"/>
    <property type="match status" value="1"/>
</dbReference>
<dbReference type="Proteomes" id="UP001595999">
    <property type="component" value="Unassembled WGS sequence"/>
</dbReference>
<keyword evidence="1" id="KW-0285">Flavoprotein</keyword>
<dbReference type="PANTHER" id="PTHR43762">
    <property type="entry name" value="L-GULONOLACTONE OXIDASE"/>
    <property type="match status" value="1"/>
</dbReference>
<accession>A0ABV8ZYX0</accession>
<name>A0ABV8ZYX0_9NEIS</name>
<dbReference type="InterPro" id="IPR006094">
    <property type="entry name" value="Oxid_FAD_bind_N"/>
</dbReference>
<evidence type="ECO:0000256" key="2">
    <source>
        <dbReference type="ARBA" id="ARBA00022827"/>
    </source>
</evidence>
<keyword evidence="2" id="KW-0274">FAD</keyword>
<dbReference type="PANTHER" id="PTHR43762:SF1">
    <property type="entry name" value="D-ARABINONO-1,4-LACTONE OXIDASE"/>
    <property type="match status" value="1"/>
</dbReference>
<organism evidence="5 6">
    <name type="scientific">Chromobacterium aquaticum</name>
    <dbReference type="NCBI Taxonomy" id="467180"/>
    <lineage>
        <taxon>Bacteria</taxon>
        <taxon>Pseudomonadati</taxon>
        <taxon>Pseudomonadota</taxon>
        <taxon>Betaproteobacteria</taxon>
        <taxon>Neisseriales</taxon>
        <taxon>Chromobacteriaceae</taxon>
        <taxon>Chromobacterium</taxon>
    </lineage>
</organism>
<dbReference type="InterPro" id="IPR016169">
    <property type="entry name" value="FAD-bd_PCMH_sub2"/>
</dbReference>
<dbReference type="EMBL" id="JBHSEK010000019">
    <property type="protein sequence ID" value="MFC4491961.1"/>
    <property type="molecule type" value="Genomic_DNA"/>
</dbReference>
<reference evidence="6" key="1">
    <citation type="journal article" date="2019" name="Int. J. Syst. Evol. Microbiol.">
        <title>The Global Catalogue of Microorganisms (GCM) 10K type strain sequencing project: providing services to taxonomists for standard genome sequencing and annotation.</title>
        <authorList>
            <consortium name="The Broad Institute Genomics Platform"/>
            <consortium name="The Broad Institute Genome Sequencing Center for Infectious Disease"/>
            <person name="Wu L."/>
            <person name="Ma J."/>
        </authorList>
    </citation>
    <scope>NUCLEOTIDE SEQUENCE [LARGE SCALE GENOMIC DNA]</scope>
    <source>
        <strain evidence="6">CGMCC 4.7608</strain>
    </source>
</reference>
<dbReference type="InterPro" id="IPR036318">
    <property type="entry name" value="FAD-bd_PCMH-like_sf"/>
</dbReference>
<feature type="domain" description="FAD-binding PCMH-type" evidence="4">
    <location>
        <begin position="57"/>
        <end position="226"/>
    </location>
</feature>
<dbReference type="PROSITE" id="PS51318">
    <property type="entry name" value="TAT"/>
    <property type="match status" value="1"/>
</dbReference>
<proteinExistence type="predicted"/>
<dbReference type="RefSeq" id="WP_231461571.1">
    <property type="nucleotide sequence ID" value="NZ_JAJOHW010000036.1"/>
</dbReference>
<dbReference type="InterPro" id="IPR006311">
    <property type="entry name" value="TAT_signal"/>
</dbReference>
<dbReference type="InterPro" id="IPR016166">
    <property type="entry name" value="FAD-bd_PCMH"/>
</dbReference>
<protein>
    <submittedName>
        <fullName evidence="5">FAD-binding oxidoreductase</fullName>
    </submittedName>
</protein>
<dbReference type="SUPFAM" id="SSF56176">
    <property type="entry name" value="FAD-binding/transporter-associated domain-like"/>
    <property type="match status" value="1"/>
</dbReference>
<dbReference type="Gene3D" id="3.30.465.10">
    <property type="match status" value="1"/>
</dbReference>
<evidence type="ECO:0000313" key="6">
    <source>
        <dbReference type="Proteomes" id="UP001595999"/>
    </source>
</evidence>
<evidence type="ECO:0000259" key="4">
    <source>
        <dbReference type="PROSITE" id="PS51387"/>
    </source>
</evidence>
<feature type="chain" id="PRO_5046359744" evidence="3">
    <location>
        <begin position="44"/>
        <end position="490"/>
    </location>
</feature>
<keyword evidence="6" id="KW-1185">Reference proteome</keyword>
<comment type="caution">
    <text evidence="5">The sequence shown here is derived from an EMBL/GenBank/DDBJ whole genome shotgun (WGS) entry which is preliminary data.</text>
</comment>
<feature type="signal peptide" evidence="3">
    <location>
        <begin position="1"/>
        <end position="43"/>
    </location>
</feature>
<keyword evidence="3" id="KW-0732">Signal</keyword>
<evidence type="ECO:0000313" key="5">
    <source>
        <dbReference type="EMBL" id="MFC4491961.1"/>
    </source>
</evidence>
<dbReference type="PROSITE" id="PS51387">
    <property type="entry name" value="FAD_PCMH"/>
    <property type="match status" value="1"/>
</dbReference>
<evidence type="ECO:0000256" key="3">
    <source>
        <dbReference type="SAM" id="SignalP"/>
    </source>
</evidence>
<gene>
    <name evidence="5" type="ORF">ACFO0R_20300</name>
</gene>
<evidence type="ECO:0000256" key="1">
    <source>
        <dbReference type="ARBA" id="ARBA00022630"/>
    </source>
</evidence>
<dbReference type="SUPFAM" id="SSF55103">
    <property type="entry name" value="FAD-linked oxidases, C-terminal domain"/>
    <property type="match status" value="1"/>
</dbReference>
<dbReference type="InterPro" id="IPR016164">
    <property type="entry name" value="FAD-linked_Oxase-like_C"/>
</dbReference>
<sequence length="490" mass="54053">MPIPPATPRPIPDSPVDPLRRALLKAGLLSAAAPLCQPLLAWAATPAGTVVNDITGMNPVLVAQVATPRSSADIQQALRQWPGPVSIGGGRFSMGGQIASPGSLHLDMRRCNRLLSLEPRQRLVRVQAGMSWRELQQWVDPHGLAVKIMQSYANFTIGGSLSVNAHGRYVGLGPLVNAVRSIVIALADGSLLKASRQQRPEVFFAAIGAYGALGVICEVELELAVNQPLERRVERMRLDAYRDFFFKHVRADSGAVMHNADLAPPYFQEATAVTWRVSDQALTDKRRLTPQGQRYWLQEGAIRAWAELPGGPLLRKKVADPLRFARAAVLWRNREASLDVASLGRIADDGHSFVLQEYFVPVAKLERFVAAMAAILDTHQVAALNVSIRHSPADAGTVLAWARQEVFSLVLYYRQGKDEAARRQVGVWTRQLIDAALAQGGSYYLPYQLHASREQFQRAYPDAGKLFALKRTLDPAGRFRNQLWNKYLTA</sequence>